<dbReference type="EMBL" id="JAGPYM010000036">
    <property type="protein sequence ID" value="KAH6874971.1"/>
    <property type="molecule type" value="Genomic_DNA"/>
</dbReference>
<dbReference type="GO" id="GO:0005525">
    <property type="term" value="F:GTP binding"/>
    <property type="evidence" value="ECO:0007669"/>
    <property type="project" value="InterPro"/>
</dbReference>
<feature type="domain" description="G" evidence="3">
    <location>
        <begin position="17"/>
        <end position="78"/>
    </location>
</feature>
<feature type="compositionally biased region" description="Basic and acidic residues" evidence="2">
    <location>
        <begin position="321"/>
        <end position="330"/>
    </location>
</feature>
<dbReference type="Proteomes" id="UP000777438">
    <property type="component" value="Unassembled WGS sequence"/>
</dbReference>
<evidence type="ECO:0000256" key="1">
    <source>
        <dbReference type="SAM" id="Coils"/>
    </source>
</evidence>
<proteinExistence type="predicted"/>
<keyword evidence="5" id="KW-1185">Reference proteome</keyword>
<comment type="caution">
    <text evidence="4">The sequence shown here is derived from an EMBL/GenBank/DDBJ whole genome shotgun (WGS) entry which is preliminary data.</text>
</comment>
<gene>
    <name evidence="4" type="ORF">B0T10DRAFT_498302</name>
</gene>
<dbReference type="InterPro" id="IPR027417">
    <property type="entry name" value="P-loop_NTPase"/>
</dbReference>
<evidence type="ECO:0000259" key="3">
    <source>
        <dbReference type="Pfam" id="PF01926"/>
    </source>
</evidence>
<evidence type="ECO:0000313" key="4">
    <source>
        <dbReference type="EMBL" id="KAH6874971.1"/>
    </source>
</evidence>
<organism evidence="4 5">
    <name type="scientific">Thelonectria olida</name>
    <dbReference type="NCBI Taxonomy" id="1576542"/>
    <lineage>
        <taxon>Eukaryota</taxon>
        <taxon>Fungi</taxon>
        <taxon>Dikarya</taxon>
        <taxon>Ascomycota</taxon>
        <taxon>Pezizomycotina</taxon>
        <taxon>Sordariomycetes</taxon>
        <taxon>Hypocreomycetidae</taxon>
        <taxon>Hypocreales</taxon>
        <taxon>Nectriaceae</taxon>
        <taxon>Thelonectria</taxon>
    </lineage>
</organism>
<dbReference type="GO" id="GO:0016787">
    <property type="term" value="F:hydrolase activity"/>
    <property type="evidence" value="ECO:0007669"/>
    <property type="project" value="UniProtKB-KW"/>
</dbReference>
<dbReference type="InterPro" id="IPR006073">
    <property type="entry name" value="GTP-bd"/>
</dbReference>
<dbReference type="OrthoDB" id="8954335at2759"/>
<dbReference type="CDD" id="cd00882">
    <property type="entry name" value="Ras_like_GTPase"/>
    <property type="match status" value="1"/>
</dbReference>
<dbReference type="Gene3D" id="3.40.50.300">
    <property type="entry name" value="P-loop containing nucleotide triphosphate hydrolases"/>
    <property type="match status" value="1"/>
</dbReference>
<accession>A0A9P8VU66</accession>
<evidence type="ECO:0000256" key="2">
    <source>
        <dbReference type="SAM" id="MobiDB-lite"/>
    </source>
</evidence>
<dbReference type="AlphaFoldDB" id="A0A9P8VU66"/>
<protein>
    <submittedName>
        <fullName evidence="4">P-loop containing nucleoside triphosphate hydrolase protein</fullName>
    </submittedName>
</protein>
<dbReference type="SUPFAM" id="SSF52540">
    <property type="entry name" value="P-loop containing nucleoside triphosphate hydrolases"/>
    <property type="match status" value="1"/>
</dbReference>
<reference evidence="4 5" key="1">
    <citation type="journal article" date="2021" name="Nat. Commun.">
        <title>Genetic determinants of endophytism in the Arabidopsis root mycobiome.</title>
        <authorList>
            <person name="Mesny F."/>
            <person name="Miyauchi S."/>
            <person name="Thiergart T."/>
            <person name="Pickel B."/>
            <person name="Atanasova L."/>
            <person name="Karlsson M."/>
            <person name="Huettel B."/>
            <person name="Barry K.W."/>
            <person name="Haridas S."/>
            <person name="Chen C."/>
            <person name="Bauer D."/>
            <person name="Andreopoulos W."/>
            <person name="Pangilinan J."/>
            <person name="LaButti K."/>
            <person name="Riley R."/>
            <person name="Lipzen A."/>
            <person name="Clum A."/>
            <person name="Drula E."/>
            <person name="Henrissat B."/>
            <person name="Kohler A."/>
            <person name="Grigoriev I.V."/>
            <person name="Martin F.M."/>
            <person name="Hacquard S."/>
        </authorList>
    </citation>
    <scope>NUCLEOTIDE SEQUENCE [LARGE SCALE GENOMIC DNA]</scope>
    <source>
        <strain evidence="4 5">MPI-CAGE-CH-0241</strain>
    </source>
</reference>
<feature type="region of interest" description="Disordered" evidence="2">
    <location>
        <begin position="321"/>
        <end position="352"/>
    </location>
</feature>
<feature type="coiled-coil region" evidence="1">
    <location>
        <begin position="225"/>
        <end position="259"/>
    </location>
</feature>
<keyword evidence="1" id="KW-0175">Coiled coil</keyword>
<evidence type="ECO:0000313" key="5">
    <source>
        <dbReference type="Proteomes" id="UP000777438"/>
    </source>
</evidence>
<keyword evidence="4" id="KW-0378">Hydrolase</keyword>
<name>A0A9P8VU66_9HYPO</name>
<sequence>MGELFPGLQPRPTDIFVAIMGMTGAGKSTFISLCTGEDVPVGHELQACTKEVTIYQCRWSSTVNIYLVDTPGFDDTNRSDTSVLKEIATWLTISYEKNMELSGIIYLHRITDTRMGGSARKNLFMFRKLCGTEVLQNVLLVSTMWEVGELANGERRESELVDTEDFWGILVESGAKVERHDNSRESAMGLLKKFVGKNRVIMSIQKEMVNDHKTLDQTQAGMELEGELQKERDKFKRELAEVQETMKEAIRAQDQKSAELLRRHEADMQQKIDLVIKEREQLKVSMEKMHADKFAEFEKKYETQRAELLEKEERIEKLERLQHSERETKNKATKQTVPTHHAKPAPGTDRLGEPVSLTISGSSYSFIGPRWVYGKPPPGFEIPKTWCESQRRIFGVDYSWYCHRHVDGACNTEWSDNLKVLYPDLGRWLNKSKKRSSGCLAHLSLGNNGYFFVRAMNGDYEYSLPKPITDRVRNMADVERCWLGIGDACVIQEAGNKWWWNLLGNYGLLEERIKEYDSIKDMAMDLQDPQACIIISGGGDCEYRPGRPDHTFNEAKFQTYITRNFGTTW</sequence>
<dbReference type="Pfam" id="PF01926">
    <property type="entry name" value="MMR_HSR1"/>
    <property type="match status" value="1"/>
</dbReference>